<name>A0A7X0CCI9_9ACTN</name>
<keyword evidence="2" id="KW-0472">Membrane</keyword>
<evidence type="ECO:0000313" key="4">
    <source>
        <dbReference type="Proteomes" id="UP000583800"/>
    </source>
</evidence>
<evidence type="ECO:0000313" key="3">
    <source>
        <dbReference type="EMBL" id="MBB6351251.1"/>
    </source>
</evidence>
<dbReference type="AlphaFoldDB" id="A0A7X0CCI9"/>
<proteinExistence type="predicted"/>
<keyword evidence="2" id="KW-0812">Transmembrane</keyword>
<organism evidence="3 4">
    <name type="scientific">Nonomuraea muscovyensis</name>
    <dbReference type="NCBI Taxonomy" id="1124761"/>
    <lineage>
        <taxon>Bacteria</taxon>
        <taxon>Bacillati</taxon>
        <taxon>Actinomycetota</taxon>
        <taxon>Actinomycetes</taxon>
        <taxon>Streptosporangiales</taxon>
        <taxon>Streptosporangiaceae</taxon>
        <taxon>Nonomuraea</taxon>
    </lineage>
</organism>
<keyword evidence="4" id="KW-1185">Reference proteome</keyword>
<gene>
    <name evidence="3" type="ORF">FHU36_007834</name>
</gene>
<comment type="caution">
    <text evidence="3">The sequence shown here is derived from an EMBL/GenBank/DDBJ whole genome shotgun (WGS) entry which is preliminary data.</text>
</comment>
<evidence type="ECO:0000256" key="1">
    <source>
        <dbReference type="SAM" id="MobiDB-lite"/>
    </source>
</evidence>
<accession>A0A7X0CCI9</accession>
<feature type="transmembrane region" description="Helical" evidence="2">
    <location>
        <begin position="6"/>
        <end position="31"/>
    </location>
</feature>
<evidence type="ECO:0000256" key="2">
    <source>
        <dbReference type="SAM" id="Phobius"/>
    </source>
</evidence>
<protein>
    <submittedName>
        <fullName evidence="3">Uncharacterized protein</fullName>
    </submittedName>
</protein>
<dbReference type="EMBL" id="JACHJB010000004">
    <property type="protein sequence ID" value="MBB6351251.1"/>
    <property type="molecule type" value="Genomic_DNA"/>
</dbReference>
<dbReference type="RefSeq" id="WP_185089035.1">
    <property type="nucleotide sequence ID" value="NZ_JACHJB010000004.1"/>
</dbReference>
<reference evidence="3 4" key="1">
    <citation type="submission" date="2020-08" db="EMBL/GenBank/DDBJ databases">
        <title>Sequencing the genomes of 1000 actinobacteria strains.</title>
        <authorList>
            <person name="Klenk H.-P."/>
        </authorList>
    </citation>
    <scope>NUCLEOTIDE SEQUENCE [LARGE SCALE GENOMIC DNA]</scope>
    <source>
        <strain evidence="3 4">DSM 45913</strain>
    </source>
</reference>
<feature type="region of interest" description="Disordered" evidence="1">
    <location>
        <begin position="58"/>
        <end position="77"/>
    </location>
</feature>
<keyword evidence="2" id="KW-1133">Transmembrane helix</keyword>
<sequence>MTVDLPLLVFILMLLAALAVLLLFVVLVYGVRADDRRMNLSDHPHTWGERVTRRVLGMHARRPDDASKSPNRHKVRR</sequence>
<dbReference type="Proteomes" id="UP000583800">
    <property type="component" value="Unassembled WGS sequence"/>
</dbReference>